<dbReference type="AlphaFoldDB" id="A0A0U1KTR0"/>
<keyword evidence="13" id="KW-1185">Reference proteome</keyword>
<evidence type="ECO:0000313" key="13">
    <source>
        <dbReference type="Proteomes" id="UP000049855"/>
    </source>
</evidence>
<evidence type="ECO:0000256" key="3">
    <source>
        <dbReference type="ARBA" id="ARBA00022448"/>
    </source>
</evidence>
<comment type="similarity">
    <text evidence="2 10">Belongs to the binding-protein-dependent transport system permease family. CysTW subfamily.</text>
</comment>
<evidence type="ECO:0000256" key="5">
    <source>
        <dbReference type="ARBA" id="ARBA00022592"/>
    </source>
</evidence>
<protein>
    <recommendedName>
        <fullName evidence="10">Phosphate transport system permease protein</fullName>
    </recommendedName>
</protein>
<comment type="subcellular location">
    <subcellularLocation>
        <location evidence="1 9">Cell membrane</location>
        <topology evidence="1 9">Multi-pass membrane protein</topology>
    </subcellularLocation>
</comment>
<feature type="transmembrane region" description="Helical" evidence="9">
    <location>
        <begin position="145"/>
        <end position="168"/>
    </location>
</feature>
<dbReference type="InterPro" id="IPR051124">
    <property type="entry name" value="Phosphate_Transport_Permease"/>
</dbReference>
<dbReference type="InterPro" id="IPR035906">
    <property type="entry name" value="MetI-like_sf"/>
</dbReference>
<evidence type="ECO:0000256" key="9">
    <source>
        <dbReference type="RuleBase" id="RU363032"/>
    </source>
</evidence>
<evidence type="ECO:0000256" key="4">
    <source>
        <dbReference type="ARBA" id="ARBA00022475"/>
    </source>
</evidence>
<name>A0A0U1KTR0_9FIRM</name>
<evidence type="ECO:0000313" key="12">
    <source>
        <dbReference type="EMBL" id="CQR70777.1"/>
    </source>
</evidence>
<feature type="transmembrane region" description="Helical" evidence="9">
    <location>
        <begin position="73"/>
        <end position="97"/>
    </location>
</feature>
<feature type="transmembrane region" description="Helical" evidence="9">
    <location>
        <begin position="12"/>
        <end position="32"/>
    </location>
</feature>
<evidence type="ECO:0000256" key="6">
    <source>
        <dbReference type="ARBA" id="ARBA00022692"/>
    </source>
</evidence>
<gene>
    <name evidence="12" type="ORF">SpAn4DRAFT_1755</name>
</gene>
<dbReference type="RefSeq" id="WP_021169497.1">
    <property type="nucleotide sequence ID" value="NZ_CTRP01000003.1"/>
</dbReference>
<keyword evidence="7 9" id="KW-1133">Transmembrane helix</keyword>
<evidence type="ECO:0000256" key="10">
    <source>
        <dbReference type="RuleBase" id="RU363054"/>
    </source>
</evidence>
<keyword evidence="3 9" id="KW-0813">Transport</keyword>
<reference evidence="13" key="1">
    <citation type="submission" date="2015-03" db="EMBL/GenBank/DDBJ databases">
        <authorList>
            <person name="Nijsse Bart"/>
        </authorList>
    </citation>
    <scope>NUCLEOTIDE SEQUENCE [LARGE SCALE GENOMIC DNA]</scope>
</reference>
<proteinExistence type="inferred from homology"/>
<keyword evidence="8 9" id="KW-0472">Membrane</keyword>
<evidence type="ECO:0000256" key="2">
    <source>
        <dbReference type="ARBA" id="ARBA00007069"/>
    </source>
</evidence>
<keyword evidence="6 9" id="KW-0812">Transmembrane</keyword>
<comment type="function">
    <text evidence="10">Part of the binding-protein-dependent transport system for phosphate; probably responsible for the translocation of the substrate across the membrane.</text>
</comment>
<feature type="domain" description="ABC transmembrane type-1" evidence="11">
    <location>
        <begin position="69"/>
        <end position="280"/>
    </location>
</feature>
<dbReference type="PANTHER" id="PTHR30425:SF1">
    <property type="entry name" value="PHOSPHATE TRANSPORT SYSTEM PERMEASE PROTEIN PSTC"/>
    <property type="match status" value="1"/>
</dbReference>
<evidence type="ECO:0000256" key="7">
    <source>
        <dbReference type="ARBA" id="ARBA00022989"/>
    </source>
</evidence>
<feature type="transmembrane region" description="Helical" evidence="9">
    <location>
        <begin position="261"/>
        <end position="282"/>
    </location>
</feature>
<evidence type="ECO:0000256" key="8">
    <source>
        <dbReference type="ARBA" id="ARBA00023136"/>
    </source>
</evidence>
<dbReference type="Pfam" id="PF00528">
    <property type="entry name" value="BPD_transp_1"/>
    <property type="match status" value="1"/>
</dbReference>
<feature type="transmembrane region" description="Helical" evidence="9">
    <location>
        <begin position="109"/>
        <end position="133"/>
    </location>
</feature>
<dbReference type="Proteomes" id="UP000049855">
    <property type="component" value="Unassembled WGS sequence"/>
</dbReference>
<dbReference type="CDD" id="cd06261">
    <property type="entry name" value="TM_PBP2"/>
    <property type="match status" value="1"/>
</dbReference>
<feature type="transmembrane region" description="Helical" evidence="9">
    <location>
        <begin position="189"/>
        <end position="211"/>
    </location>
</feature>
<keyword evidence="4 10" id="KW-1003">Cell membrane</keyword>
<evidence type="ECO:0000256" key="1">
    <source>
        <dbReference type="ARBA" id="ARBA00004651"/>
    </source>
</evidence>
<sequence>MACDRKDIVLKWCGKVCAIGSVLVLLALYVFIAGESLPIWWDAGILPLLLGKEWQPLGESPQFGFFTMLVSTLWSSLGAMLIAAPLGICCGIFLAEYAPGWLSAVIRTVLHILTGIPSVVYGFLGASVIVPWYERVLGVPSGESLFCASLVLSIMVVPYIVSGTYAAFKAIPLTYREAGYVLGVSKLYITTRILIPLAGHSIVSAVTLAFGRAAGETMAVLMLAGNTLTLPLTWFSKGEPLSALIALEIGTAGIGSRQYQALFAAGLVLLLFVSSINFAIYYCNSRGRD</sequence>
<dbReference type="PROSITE" id="PS50928">
    <property type="entry name" value="ABC_TM1"/>
    <property type="match status" value="1"/>
</dbReference>
<dbReference type="Gene3D" id="1.10.3720.10">
    <property type="entry name" value="MetI-like"/>
    <property type="match status" value="1"/>
</dbReference>
<dbReference type="GO" id="GO:0005315">
    <property type="term" value="F:phosphate transmembrane transporter activity"/>
    <property type="evidence" value="ECO:0007669"/>
    <property type="project" value="InterPro"/>
</dbReference>
<dbReference type="InterPro" id="IPR011864">
    <property type="entry name" value="Phosphate_PstC"/>
</dbReference>
<dbReference type="GO" id="GO:0006817">
    <property type="term" value="P:phosphate ion transport"/>
    <property type="evidence" value="ECO:0007669"/>
    <property type="project" value="UniProtKB-KW"/>
</dbReference>
<dbReference type="PANTHER" id="PTHR30425">
    <property type="entry name" value="PHOSPHATE TRANSPORT SYSTEM PERMEASE PROTEIN PST"/>
    <property type="match status" value="1"/>
</dbReference>
<dbReference type="NCBIfam" id="TIGR02138">
    <property type="entry name" value="phosphate_pstC"/>
    <property type="match status" value="1"/>
</dbReference>
<evidence type="ECO:0000259" key="11">
    <source>
        <dbReference type="PROSITE" id="PS50928"/>
    </source>
</evidence>
<dbReference type="GO" id="GO:0005886">
    <property type="term" value="C:plasma membrane"/>
    <property type="evidence" value="ECO:0007669"/>
    <property type="project" value="UniProtKB-SubCell"/>
</dbReference>
<dbReference type="SUPFAM" id="SSF161098">
    <property type="entry name" value="MetI-like"/>
    <property type="match status" value="1"/>
</dbReference>
<organism evidence="12 13">
    <name type="scientific">Sporomusa ovata</name>
    <dbReference type="NCBI Taxonomy" id="2378"/>
    <lineage>
        <taxon>Bacteria</taxon>
        <taxon>Bacillati</taxon>
        <taxon>Bacillota</taxon>
        <taxon>Negativicutes</taxon>
        <taxon>Selenomonadales</taxon>
        <taxon>Sporomusaceae</taxon>
        <taxon>Sporomusa</taxon>
    </lineage>
</organism>
<keyword evidence="5 10" id="KW-0592">Phosphate transport</keyword>
<accession>A0A0U1KTR0</accession>
<dbReference type="InterPro" id="IPR000515">
    <property type="entry name" value="MetI-like"/>
</dbReference>
<dbReference type="EMBL" id="CTRP01000003">
    <property type="protein sequence ID" value="CQR70777.1"/>
    <property type="molecule type" value="Genomic_DNA"/>
</dbReference>